<keyword evidence="11" id="KW-0238">DNA-binding</keyword>
<feature type="domain" description="BRCT" evidence="23">
    <location>
        <begin position="55"/>
        <end position="132"/>
    </location>
</feature>
<sequence length="1329" mass="149034">MQEKKVTPKKPAKENTQAPDTTPQDEKKKAARNAYLKFMQRSGPANPGSKEIPEGKPDCLQGLVFVLSGVFDSLDREEASELIKKYGGRVTTSVSRNTSYLVVGVEAGESKLKKAEQLGTKQIDEDGLLELIATLPGKESKEATPTQGGSGLSKLKKFARESEPKEPPKPSPQSASPRTPSSLASSLTSATTPKRSLSSSQASLASQESGSPSSSTSSPRTQSISSQELSNRSEEALMWVDKYKPASTKNIIGQQGGASNVRKLLNWLQNWQKNQLGDKRPPMPSPWAKDDTGGYYKAALLSGPPGVGKTTTAHLVCKEMGYDVLELNASDARSKKSIDQIVSELLGNKSLAGYATGGGHTSSRHALVMDEVDGMSGNEDRGGVQELIALIKKSKIPIIAMCNDRNHPKIRSLANHCFDLRFYKPRVEQIRGPMMSVCYREGIKIKPEALDQIIIGSNQDIRQVLHHLSMWSAKEKNLQTDDVKREAKKAQKDFKKGPWDVCKTVFTESEHKNLNIHEKSALFFNDYSIAPLFVQENYPKVVPHSAKGNRRATLEQLAKTAASVSDGDLVGQLIRSHGAWSLLPTQAMFSSVIPGEYMSGHLSAQIEFPAWFGKNSRRNKLDRLAQELQMHMRLRISGSKRDVGMDYCEMMRDTIVTPLVKHGAEGVDEAVEAMNSYDLLREDLESLLELSSWPNSKNPMSTVESKVKAAFTRKFNKDCHLTPFAAPSIKKKKKGKPSDSYGDEEEEEEDDLENISLPSHPRPPPPKPKGRPHRIRDSGTQTESAYRTPGPRQPLREVKVQCNINSEAPSPCTSCSYVNWLRLEELLVDCATKMEGGLCVPEVQECLRKVVDSVPHPTHATNVLKLLSGDERDALENTSDIILVPSQEDEVEVENVIHTTVEEPITGVREITPKTWQKKAKWKKALIPVNYVNKEEEEEDMDGLGIQEATEMDDDEFQPSYLEGEETEEDEQGLDDEDWTMNKSDRDSRSATKKKPKKTPPQPKVKKDHGDVFESGEVSCRHCKREFAGFAMFDGHRCRGRISSNTSDRRFLCNQCGKTFTQKISLQYHNIYVHNGERKAACPHCDYRAPDKAKLSVHLRTHSKLRPYVCELCKASFKFRSTYRSHVARHTNSGNYVCSQCNKAFTMASELREHRRIHGQERPFVCPLCAMTFKQKKQLRVHHRAVHLRDKRYVCDVCGSCHINNWNLRAHMKTHVRTDSSFASCCKLCGSVFRGRAGLAAHMRLRHGGQYGQQNPQEEWEEEDDEEEEEELSEKYKMVLSLASREAIEHVIEPQQKQEVKMIEVYSCSCCGQLCESLEQLRAHSFNEH</sequence>
<dbReference type="SMART" id="SM00382">
    <property type="entry name" value="AAA"/>
    <property type="match status" value="1"/>
</dbReference>
<dbReference type="EMBL" id="GDRN01088456">
    <property type="protein sequence ID" value="JAI60853.1"/>
    <property type="molecule type" value="Transcribed_RNA"/>
</dbReference>
<feature type="region of interest" description="Disordered" evidence="21">
    <location>
        <begin position="1248"/>
        <end position="1268"/>
    </location>
</feature>
<keyword evidence="12" id="KW-0539">Nucleus</keyword>
<evidence type="ECO:0000256" key="12">
    <source>
        <dbReference type="ARBA" id="ARBA00023242"/>
    </source>
</evidence>
<comment type="subunit">
    <text evidence="14">Large subunit of the RFC complex, an heteropentameric complex consisting of RFC1 and four small subunits RFC2, RFC3, RFC4 and RFC5; the RFC complex interacts with PCNA and the interaction involves RFC1.</text>
</comment>
<evidence type="ECO:0000256" key="9">
    <source>
        <dbReference type="ARBA" id="ARBA00022833"/>
    </source>
</evidence>
<evidence type="ECO:0000256" key="3">
    <source>
        <dbReference type="ARBA" id="ARBA00020401"/>
    </source>
</evidence>
<evidence type="ECO:0000256" key="11">
    <source>
        <dbReference type="ARBA" id="ARBA00023125"/>
    </source>
</evidence>
<evidence type="ECO:0000259" key="23">
    <source>
        <dbReference type="PROSITE" id="PS50172"/>
    </source>
</evidence>
<dbReference type="PANTHER" id="PTHR23389:SF6">
    <property type="entry name" value="REPLICATION FACTOR C SUBUNIT 1"/>
    <property type="match status" value="1"/>
</dbReference>
<comment type="function">
    <text evidence="13">Subunit of the replication factor C (RFC) complex which acts during elongation of primed DNA templates by DNA polymerases delta and epsilon, and is necessary for ATP-dependent loading of proliferating cell nuclear antigen (PCNA) onto primed DNA. This subunit binds to the primer-template junction. Binds the PO-B transcription element as well as other GA rich DNA sequences. Can bind single- or double-stranded DNA.</text>
</comment>
<dbReference type="PROSITE" id="PS50172">
    <property type="entry name" value="BRCT"/>
    <property type="match status" value="1"/>
</dbReference>
<dbReference type="Gene3D" id="3.40.50.10190">
    <property type="entry name" value="BRCT domain"/>
    <property type="match status" value="1"/>
</dbReference>
<evidence type="ECO:0000256" key="18">
    <source>
        <dbReference type="ARBA" id="ARBA00078526"/>
    </source>
</evidence>
<dbReference type="InterPro" id="IPR047854">
    <property type="entry name" value="RFC_lid"/>
</dbReference>
<evidence type="ECO:0000259" key="22">
    <source>
        <dbReference type="PROSITE" id="PS50157"/>
    </source>
</evidence>
<dbReference type="Gene3D" id="1.20.272.10">
    <property type="match status" value="1"/>
</dbReference>
<keyword evidence="5" id="KW-0235">DNA replication</keyword>
<dbReference type="InterPro" id="IPR013725">
    <property type="entry name" value="DNA_replication_fac_RFC1_C"/>
</dbReference>
<feature type="domain" description="C2H2-type" evidence="22">
    <location>
        <begin position="1080"/>
        <end position="1107"/>
    </location>
</feature>
<dbReference type="PROSITE" id="PS00028">
    <property type="entry name" value="ZINC_FINGER_C2H2_1"/>
    <property type="match status" value="5"/>
</dbReference>
<dbReference type="FunFam" id="3.40.50.10190:FF:000001">
    <property type="entry name" value="Replication factor C subunit 1"/>
    <property type="match status" value="1"/>
</dbReference>
<dbReference type="Pfam" id="PF00096">
    <property type="entry name" value="zf-C2H2"/>
    <property type="match status" value="3"/>
</dbReference>
<evidence type="ECO:0000256" key="4">
    <source>
        <dbReference type="ARBA" id="ARBA00022553"/>
    </source>
</evidence>
<feature type="domain" description="C2H2-type" evidence="22">
    <location>
        <begin position="1136"/>
        <end position="1163"/>
    </location>
</feature>
<dbReference type="GO" id="GO:0016887">
    <property type="term" value="F:ATP hydrolysis activity"/>
    <property type="evidence" value="ECO:0007669"/>
    <property type="project" value="InterPro"/>
</dbReference>
<dbReference type="FunFam" id="3.40.50.300:FF:000395">
    <property type="entry name" value="Replication factor C subunit 1"/>
    <property type="match status" value="1"/>
</dbReference>
<evidence type="ECO:0000256" key="10">
    <source>
        <dbReference type="ARBA" id="ARBA00022840"/>
    </source>
</evidence>
<dbReference type="PANTHER" id="PTHR23389">
    <property type="entry name" value="CHROMOSOME TRANSMISSION FIDELITY FACTOR 18"/>
    <property type="match status" value="1"/>
</dbReference>
<keyword evidence="9" id="KW-0862">Zinc</keyword>
<evidence type="ECO:0000256" key="21">
    <source>
        <dbReference type="SAM" id="MobiDB-lite"/>
    </source>
</evidence>
<evidence type="ECO:0000256" key="13">
    <source>
        <dbReference type="ARBA" id="ARBA00054501"/>
    </source>
</evidence>
<evidence type="ECO:0000256" key="2">
    <source>
        <dbReference type="ARBA" id="ARBA00006116"/>
    </source>
</evidence>
<evidence type="ECO:0000256" key="7">
    <source>
        <dbReference type="ARBA" id="ARBA00022741"/>
    </source>
</evidence>
<dbReference type="GO" id="GO:0006260">
    <property type="term" value="P:DNA replication"/>
    <property type="evidence" value="ECO:0007669"/>
    <property type="project" value="UniProtKB-KW"/>
</dbReference>
<feature type="compositionally biased region" description="Acidic residues" evidence="21">
    <location>
        <begin position="1258"/>
        <end position="1268"/>
    </location>
</feature>
<dbReference type="Pfam" id="PF00004">
    <property type="entry name" value="AAA"/>
    <property type="match status" value="1"/>
</dbReference>
<dbReference type="InterPro" id="IPR027417">
    <property type="entry name" value="P-loop_NTPase"/>
</dbReference>
<keyword evidence="7" id="KW-0547">Nucleotide-binding</keyword>
<evidence type="ECO:0000256" key="15">
    <source>
        <dbReference type="ARBA" id="ARBA00075134"/>
    </source>
</evidence>
<name>A0A0P4VY20_SCYOL</name>
<dbReference type="GO" id="GO:0005663">
    <property type="term" value="C:DNA replication factor C complex"/>
    <property type="evidence" value="ECO:0007669"/>
    <property type="project" value="InterPro"/>
</dbReference>
<evidence type="ECO:0000256" key="5">
    <source>
        <dbReference type="ARBA" id="ARBA00022705"/>
    </source>
</evidence>
<dbReference type="GO" id="GO:0008270">
    <property type="term" value="F:zinc ion binding"/>
    <property type="evidence" value="ECO:0007669"/>
    <property type="project" value="UniProtKB-KW"/>
</dbReference>
<dbReference type="CDD" id="cd00009">
    <property type="entry name" value="AAA"/>
    <property type="match status" value="1"/>
</dbReference>
<dbReference type="InterPro" id="IPR001357">
    <property type="entry name" value="BRCT_dom"/>
</dbReference>
<keyword evidence="4" id="KW-0597">Phosphoprotein</keyword>
<dbReference type="InterPro" id="IPR008921">
    <property type="entry name" value="DNA_pol3_clamp-load_cplx_C"/>
</dbReference>
<dbReference type="Gene3D" id="3.30.160.60">
    <property type="entry name" value="Classic Zinc Finger"/>
    <property type="match status" value="5"/>
</dbReference>
<evidence type="ECO:0000256" key="19">
    <source>
        <dbReference type="ARBA" id="ARBA00080382"/>
    </source>
</evidence>
<dbReference type="InterPro" id="IPR036236">
    <property type="entry name" value="Znf_C2H2_sf"/>
</dbReference>
<dbReference type="SUPFAM" id="SSF52540">
    <property type="entry name" value="P-loop containing nucleoside triphosphate hydrolases"/>
    <property type="match status" value="1"/>
</dbReference>
<feature type="compositionally biased region" description="Acidic residues" evidence="21">
    <location>
        <begin position="741"/>
        <end position="753"/>
    </location>
</feature>
<dbReference type="GO" id="GO:0003677">
    <property type="term" value="F:DNA binding"/>
    <property type="evidence" value="ECO:0007669"/>
    <property type="project" value="UniProtKB-KW"/>
</dbReference>
<feature type="domain" description="C2H2-type" evidence="22">
    <location>
        <begin position="1051"/>
        <end position="1079"/>
    </location>
</feature>
<organism evidence="24">
    <name type="scientific">Scylla olivacea</name>
    <name type="common">Orange mud crab</name>
    <name type="synonym">Cancer olivacea</name>
    <dbReference type="NCBI Taxonomy" id="85551"/>
    <lineage>
        <taxon>Eukaryota</taxon>
        <taxon>Metazoa</taxon>
        <taxon>Ecdysozoa</taxon>
        <taxon>Arthropoda</taxon>
        <taxon>Crustacea</taxon>
        <taxon>Multicrustacea</taxon>
        <taxon>Malacostraca</taxon>
        <taxon>Eumalacostraca</taxon>
        <taxon>Eucarida</taxon>
        <taxon>Decapoda</taxon>
        <taxon>Pleocyemata</taxon>
        <taxon>Brachyura</taxon>
        <taxon>Eubrachyura</taxon>
        <taxon>Portunoidea</taxon>
        <taxon>Portunidae</taxon>
        <taxon>Portuninae</taxon>
        <taxon>Scylla</taxon>
    </lineage>
</organism>
<feature type="domain" description="C2H2-type" evidence="22">
    <location>
        <begin position="1193"/>
        <end position="1220"/>
    </location>
</feature>
<comment type="subcellular location">
    <subcellularLocation>
        <location evidence="1">Nucleus</location>
    </subcellularLocation>
</comment>
<accession>A0A0P4VY20</accession>
<dbReference type="GO" id="GO:0003689">
    <property type="term" value="F:DNA clamp loader activity"/>
    <property type="evidence" value="ECO:0007669"/>
    <property type="project" value="InterPro"/>
</dbReference>
<evidence type="ECO:0000256" key="16">
    <source>
        <dbReference type="ARBA" id="ARBA00076017"/>
    </source>
</evidence>
<dbReference type="Pfam" id="PF08519">
    <property type="entry name" value="RFC1"/>
    <property type="match status" value="1"/>
</dbReference>
<dbReference type="CDD" id="cd18140">
    <property type="entry name" value="HLD_clamp_RFC"/>
    <property type="match status" value="1"/>
</dbReference>
<dbReference type="SUPFAM" id="SSF57667">
    <property type="entry name" value="beta-beta-alpha zinc fingers"/>
    <property type="match status" value="4"/>
</dbReference>
<proteinExistence type="inferred from homology"/>
<dbReference type="PROSITE" id="PS50157">
    <property type="entry name" value="ZINC_FINGER_C2H2_2"/>
    <property type="match status" value="7"/>
</dbReference>
<reference evidence="24" key="1">
    <citation type="submission" date="2015-09" db="EMBL/GenBank/DDBJ databases">
        <title>Scylla olivacea transcriptome.</title>
        <authorList>
            <person name="Ikhwanuddin M."/>
        </authorList>
    </citation>
    <scope>NUCLEOTIDE SEQUENCE</scope>
</reference>
<protein>
    <recommendedName>
        <fullName evidence="3">Replication factor C subunit 1</fullName>
    </recommendedName>
    <alternativeName>
        <fullName evidence="18">Activator 1 140 kDa subunit</fullName>
    </alternativeName>
    <alternativeName>
        <fullName evidence="17">Activator 1 large subunit</fullName>
    </alternativeName>
    <alternativeName>
        <fullName evidence="19">Activator 1 subunit 1</fullName>
    </alternativeName>
    <alternativeName>
        <fullName evidence="15">Replication factor C 140 kDa subunit</fullName>
    </alternativeName>
    <alternativeName>
        <fullName evidence="16">Replication factor C large subunit</fullName>
    </alternativeName>
</protein>
<feature type="compositionally biased region" description="Basic and acidic residues" evidence="21">
    <location>
        <begin position="158"/>
        <end position="168"/>
    </location>
</feature>
<evidence type="ECO:0000256" key="1">
    <source>
        <dbReference type="ARBA" id="ARBA00004123"/>
    </source>
</evidence>
<dbReference type="FunFam" id="1.20.272.10:FF:000005">
    <property type="entry name" value="Replication factor C subunit 1"/>
    <property type="match status" value="1"/>
</dbReference>
<dbReference type="InterPro" id="IPR036420">
    <property type="entry name" value="BRCT_dom_sf"/>
</dbReference>
<keyword evidence="8 20" id="KW-0863">Zinc-finger</keyword>
<evidence type="ECO:0000256" key="17">
    <source>
        <dbReference type="ARBA" id="ARBA00077727"/>
    </source>
</evidence>
<dbReference type="Pfam" id="PF25361">
    <property type="entry name" value="AAA_lid_RFC1"/>
    <property type="match status" value="1"/>
</dbReference>
<feature type="compositionally biased region" description="Acidic residues" evidence="21">
    <location>
        <begin position="963"/>
        <end position="979"/>
    </location>
</feature>
<keyword evidence="6" id="KW-0479">Metal-binding</keyword>
<dbReference type="Pfam" id="PF00533">
    <property type="entry name" value="BRCT"/>
    <property type="match status" value="1"/>
</dbReference>
<dbReference type="SUPFAM" id="SSF48019">
    <property type="entry name" value="post-AAA+ oligomerization domain-like"/>
    <property type="match status" value="1"/>
</dbReference>
<feature type="compositionally biased region" description="Low complexity" evidence="21">
    <location>
        <begin position="172"/>
        <end position="226"/>
    </location>
</feature>
<comment type="similarity">
    <text evidence="2">Belongs to the activator 1 large subunit family.</text>
</comment>
<dbReference type="FunFam" id="1.10.8.60:FF:000021">
    <property type="entry name" value="Replication factor C subunit 1"/>
    <property type="match status" value="1"/>
</dbReference>
<dbReference type="InterPro" id="IPR003959">
    <property type="entry name" value="ATPase_AAA_core"/>
</dbReference>
<evidence type="ECO:0000256" key="8">
    <source>
        <dbReference type="ARBA" id="ARBA00022771"/>
    </source>
</evidence>
<feature type="region of interest" description="Disordered" evidence="21">
    <location>
        <begin position="1"/>
        <end position="33"/>
    </location>
</feature>
<feature type="domain" description="C2H2-type" evidence="22">
    <location>
        <begin position="1108"/>
        <end position="1135"/>
    </location>
</feature>
<evidence type="ECO:0000256" key="20">
    <source>
        <dbReference type="PROSITE-ProRule" id="PRU00042"/>
    </source>
</evidence>
<dbReference type="InterPro" id="IPR013087">
    <property type="entry name" value="Znf_C2H2_type"/>
</dbReference>
<dbReference type="FunFam" id="3.30.160.60:FF:000446">
    <property type="entry name" value="Zinc finger protein"/>
    <property type="match status" value="1"/>
</dbReference>
<dbReference type="Gene3D" id="1.10.8.60">
    <property type="match status" value="1"/>
</dbReference>
<dbReference type="SMART" id="SM00292">
    <property type="entry name" value="BRCT"/>
    <property type="match status" value="1"/>
</dbReference>
<evidence type="ECO:0000256" key="14">
    <source>
        <dbReference type="ARBA" id="ARBA00064311"/>
    </source>
</evidence>
<evidence type="ECO:0000313" key="24">
    <source>
        <dbReference type="EMBL" id="JAI60853.1"/>
    </source>
</evidence>
<dbReference type="Gene3D" id="3.40.50.300">
    <property type="entry name" value="P-loop containing nucleotide triphosphate hydrolases"/>
    <property type="match status" value="1"/>
</dbReference>
<feature type="region of interest" description="Disordered" evidence="21">
    <location>
        <begin position="729"/>
        <end position="794"/>
    </location>
</feature>
<dbReference type="GO" id="GO:0005634">
    <property type="term" value="C:nucleus"/>
    <property type="evidence" value="ECO:0007669"/>
    <property type="project" value="UniProtKB-SubCell"/>
</dbReference>
<feature type="region of interest" description="Disordered" evidence="21">
    <location>
        <begin position="136"/>
        <end position="232"/>
    </location>
</feature>
<dbReference type="SUPFAM" id="SSF52113">
    <property type="entry name" value="BRCT domain"/>
    <property type="match status" value="1"/>
</dbReference>
<dbReference type="SMART" id="SM00355">
    <property type="entry name" value="ZnF_C2H2"/>
    <property type="match status" value="8"/>
</dbReference>
<evidence type="ECO:0000256" key="6">
    <source>
        <dbReference type="ARBA" id="ARBA00022723"/>
    </source>
</evidence>
<keyword evidence="10" id="KW-0067">ATP-binding</keyword>
<feature type="domain" description="C2H2-type" evidence="22">
    <location>
        <begin position="1164"/>
        <end position="1192"/>
    </location>
</feature>
<feature type="domain" description="C2H2-type" evidence="22">
    <location>
        <begin position="1224"/>
        <end position="1252"/>
    </location>
</feature>
<feature type="region of interest" description="Disordered" evidence="21">
    <location>
        <begin position="963"/>
        <end position="1010"/>
    </location>
</feature>
<dbReference type="GO" id="GO:0005524">
    <property type="term" value="F:ATP binding"/>
    <property type="evidence" value="ECO:0007669"/>
    <property type="project" value="UniProtKB-KW"/>
</dbReference>
<dbReference type="CDD" id="cd17752">
    <property type="entry name" value="BRCT_RFC1"/>
    <property type="match status" value="1"/>
</dbReference>
<dbReference type="InterPro" id="IPR003593">
    <property type="entry name" value="AAA+_ATPase"/>
</dbReference>